<dbReference type="EMBL" id="JAVFWL010000004">
    <property type="protein sequence ID" value="KAK6748236.1"/>
    <property type="molecule type" value="Genomic_DNA"/>
</dbReference>
<dbReference type="Proteomes" id="UP001303046">
    <property type="component" value="Unassembled WGS sequence"/>
</dbReference>
<accession>A0ABR1DCL0</accession>
<dbReference type="SUPFAM" id="SSF50630">
    <property type="entry name" value="Acid proteases"/>
    <property type="match status" value="1"/>
</dbReference>
<organism evidence="4 5">
    <name type="scientific">Necator americanus</name>
    <name type="common">Human hookworm</name>
    <dbReference type="NCBI Taxonomy" id="51031"/>
    <lineage>
        <taxon>Eukaryota</taxon>
        <taxon>Metazoa</taxon>
        <taxon>Ecdysozoa</taxon>
        <taxon>Nematoda</taxon>
        <taxon>Chromadorea</taxon>
        <taxon>Rhabditida</taxon>
        <taxon>Rhabditina</taxon>
        <taxon>Rhabditomorpha</taxon>
        <taxon>Strongyloidea</taxon>
        <taxon>Ancylostomatidae</taxon>
        <taxon>Bunostominae</taxon>
        <taxon>Necator</taxon>
    </lineage>
</organism>
<feature type="compositionally biased region" description="Polar residues" evidence="2">
    <location>
        <begin position="106"/>
        <end position="120"/>
    </location>
</feature>
<dbReference type="PROSITE" id="PS00141">
    <property type="entry name" value="ASP_PROTEASE"/>
    <property type="match status" value="1"/>
</dbReference>
<dbReference type="InterPro" id="IPR001878">
    <property type="entry name" value="Znf_CCHC"/>
</dbReference>
<dbReference type="PANTHER" id="PTHR47331">
    <property type="entry name" value="PHD-TYPE DOMAIN-CONTAINING PROTEIN"/>
    <property type="match status" value="1"/>
</dbReference>
<feature type="region of interest" description="Disordered" evidence="2">
    <location>
        <begin position="289"/>
        <end position="313"/>
    </location>
</feature>
<keyword evidence="1" id="KW-0378">Hydrolase</keyword>
<name>A0ABR1DCL0_NECAM</name>
<evidence type="ECO:0000259" key="3">
    <source>
        <dbReference type="PROSITE" id="PS50175"/>
    </source>
</evidence>
<protein>
    <recommendedName>
        <fullName evidence="3">Peptidase A2 domain-containing protein</fullName>
    </recommendedName>
</protein>
<dbReference type="PANTHER" id="PTHR47331:SF5">
    <property type="entry name" value="RIBONUCLEASE H"/>
    <property type="match status" value="1"/>
</dbReference>
<gene>
    <name evidence="4" type="primary">Necator_chrIV.g14374</name>
    <name evidence="4" type="ORF">RB195_001080</name>
</gene>
<dbReference type="Pfam" id="PF05585">
    <property type="entry name" value="DUF1758"/>
    <property type="match status" value="1"/>
</dbReference>
<evidence type="ECO:0000313" key="4">
    <source>
        <dbReference type="EMBL" id="KAK6748236.1"/>
    </source>
</evidence>
<evidence type="ECO:0000256" key="1">
    <source>
        <dbReference type="ARBA" id="ARBA00022801"/>
    </source>
</evidence>
<dbReference type="InterPro" id="IPR021109">
    <property type="entry name" value="Peptidase_aspartic_dom_sf"/>
</dbReference>
<proteinExistence type="predicted"/>
<sequence length="313" mass="35871">MSTLDFVIKQEEEIEQHLPRKKERAELPQKVSKEANLQLRKRSPFCFYCDSKEHWSIGCTKITAPKARLEHLKKNNRCIRCGSKSHALSECRSKGCMNCGKKHHTSTCFKTDSGKQTAQPNRKKEEKQRSSHTRQNFMMCEDDTECLSDTSPSLTAMRVEDTSHQPRNGEIFLLTGKIQAMHPNTQKLITFQILLDTGADRSFIDTELARQLDLPCNGKITMMLRTFGAETAKEIQCTDTCLSVWDAEGNQHKLRVYTHANLTKNFNRGKLDEKDLQFIRRNRIKLSLPQESGTGKAKGCTQSDSWKQKESTR</sequence>
<evidence type="ECO:0000313" key="5">
    <source>
        <dbReference type="Proteomes" id="UP001303046"/>
    </source>
</evidence>
<evidence type="ECO:0000256" key="2">
    <source>
        <dbReference type="SAM" id="MobiDB-lite"/>
    </source>
</evidence>
<comment type="caution">
    <text evidence="4">The sequence shown here is derived from an EMBL/GenBank/DDBJ whole genome shotgun (WGS) entry which is preliminary data.</text>
</comment>
<dbReference type="InterPro" id="IPR001969">
    <property type="entry name" value="Aspartic_peptidase_AS"/>
</dbReference>
<dbReference type="SMART" id="SM00343">
    <property type="entry name" value="ZnF_C2HC"/>
    <property type="match status" value="2"/>
</dbReference>
<dbReference type="Gene3D" id="2.40.70.10">
    <property type="entry name" value="Acid Proteases"/>
    <property type="match status" value="1"/>
</dbReference>
<reference evidence="4 5" key="1">
    <citation type="submission" date="2023-08" db="EMBL/GenBank/DDBJ databases">
        <title>A Necator americanus chromosomal reference genome.</title>
        <authorList>
            <person name="Ilik V."/>
            <person name="Petrzelkova K.J."/>
            <person name="Pardy F."/>
            <person name="Fuh T."/>
            <person name="Niatou-Singa F.S."/>
            <person name="Gouil Q."/>
            <person name="Baker L."/>
            <person name="Ritchie M.E."/>
            <person name="Jex A.R."/>
            <person name="Gazzola D."/>
            <person name="Li H."/>
            <person name="Toshio Fujiwara R."/>
            <person name="Zhan B."/>
            <person name="Aroian R.V."/>
            <person name="Pafco B."/>
            <person name="Schwarz E.M."/>
        </authorList>
    </citation>
    <scope>NUCLEOTIDE SEQUENCE [LARGE SCALE GENOMIC DNA]</scope>
    <source>
        <strain evidence="4 5">Aroian</strain>
        <tissue evidence="4">Whole animal</tissue>
    </source>
</reference>
<feature type="region of interest" description="Disordered" evidence="2">
    <location>
        <begin position="103"/>
        <end position="134"/>
    </location>
</feature>
<dbReference type="InterPro" id="IPR008737">
    <property type="entry name" value="DUF1758"/>
</dbReference>
<dbReference type="InterPro" id="IPR001995">
    <property type="entry name" value="Peptidase_A2_cat"/>
</dbReference>
<dbReference type="PROSITE" id="PS50175">
    <property type="entry name" value="ASP_PROT_RETROV"/>
    <property type="match status" value="1"/>
</dbReference>
<feature type="domain" description="Peptidase A2" evidence="3">
    <location>
        <begin position="191"/>
        <end position="204"/>
    </location>
</feature>
<keyword evidence="5" id="KW-1185">Reference proteome</keyword>